<evidence type="ECO:0000313" key="1">
    <source>
        <dbReference type="EMBL" id="KAA8629179.1"/>
    </source>
</evidence>
<organism evidence="1 2">
    <name type="scientific">Sordaria macrospora</name>
    <dbReference type="NCBI Taxonomy" id="5147"/>
    <lineage>
        <taxon>Eukaryota</taxon>
        <taxon>Fungi</taxon>
        <taxon>Dikarya</taxon>
        <taxon>Ascomycota</taxon>
        <taxon>Pezizomycotina</taxon>
        <taxon>Sordariomycetes</taxon>
        <taxon>Sordariomycetidae</taxon>
        <taxon>Sordariales</taxon>
        <taxon>Sordariaceae</taxon>
        <taxon>Sordaria</taxon>
    </lineage>
</organism>
<accession>A0A8S8ZHR3</accession>
<dbReference type="VEuPathDB" id="FungiDB:SMAC_02282"/>
<reference evidence="1 2" key="1">
    <citation type="submission" date="2017-07" db="EMBL/GenBank/DDBJ databases">
        <title>Genome sequence of the Sordaria macrospora wild type strain R19027.</title>
        <authorList>
            <person name="Nowrousian M."/>
            <person name="Teichert I."/>
            <person name="Kueck U."/>
        </authorList>
    </citation>
    <scope>NUCLEOTIDE SEQUENCE [LARGE SCALE GENOMIC DNA]</scope>
    <source>
        <strain evidence="1 2">R19027</strain>
        <tissue evidence="1">Mycelium</tissue>
    </source>
</reference>
<name>A0A8S8ZHR3_SORMA</name>
<sequence length="84" mass="9656">MTEITKQYEQDIRDYAQVSEPKIAEAGRMGESMLWKISSKSSRDSLISSIYYKVKRLADSVEWGLTIDIPKAREELEKEIARAS</sequence>
<gene>
    <name evidence="1" type="ORF">SMACR_02282</name>
</gene>
<protein>
    <submittedName>
        <fullName evidence="1">Uncharacterized protein</fullName>
    </submittedName>
</protein>
<dbReference type="OMA" id="MGESMLW"/>
<proteinExistence type="predicted"/>
<comment type="caution">
    <text evidence="1">The sequence shown here is derived from an EMBL/GenBank/DDBJ whole genome shotgun (WGS) entry which is preliminary data.</text>
</comment>
<evidence type="ECO:0000313" key="2">
    <source>
        <dbReference type="Proteomes" id="UP000433876"/>
    </source>
</evidence>
<dbReference type="EMBL" id="NMPR01000146">
    <property type="protein sequence ID" value="KAA8629179.1"/>
    <property type="molecule type" value="Genomic_DNA"/>
</dbReference>
<dbReference type="AlphaFoldDB" id="A0A8S8ZHR3"/>
<dbReference type="Proteomes" id="UP000433876">
    <property type="component" value="Unassembled WGS sequence"/>
</dbReference>